<evidence type="ECO:0000313" key="1">
    <source>
        <dbReference type="EMBL" id="CAG6662262.1"/>
    </source>
</evidence>
<organism evidence="1">
    <name type="scientific">Cacopsylla melanoneura</name>
    <dbReference type="NCBI Taxonomy" id="428564"/>
    <lineage>
        <taxon>Eukaryota</taxon>
        <taxon>Metazoa</taxon>
        <taxon>Ecdysozoa</taxon>
        <taxon>Arthropoda</taxon>
        <taxon>Hexapoda</taxon>
        <taxon>Insecta</taxon>
        <taxon>Pterygota</taxon>
        <taxon>Neoptera</taxon>
        <taxon>Paraneoptera</taxon>
        <taxon>Hemiptera</taxon>
        <taxon>Sternorrhyncha</taxon>
        <taxon>Psylloidea</taxon>
        <taxon>Psyllidae</taxon>
        <taxon>Psyllinae</taxon>
        <taxon>Cacopsylla</taxon>
    </lineage>
</organism>
<dbReference type="AlphaFoldDB" id="A0A8D8S998"/>
<name>A0A8D8S998_9HEMI</name>
<accession>A0A8D8S998</accession>
<dbReference type="EMBL" id="HBUF01202125">
    <property type="protein sequence ID" value="CAG6662262.1"/>
    <property type="molecule type" value="Transcribed_RNA"/>
</dbReference>
<dbReference type="EMBL" id="HBUF01202124">
    <property type="protein sequence ID" value="CAG6662260.1"/>
    <property type="molecule type" value="Transcribed_RNA"/>
</dbReference>
<reference evidence="1" key="1">
    <citation type="submission" date="2021-05" db="EMBL/GenBank/DDBJ databases">
        <authorList>
            <person name="Alioto T."/>
            <person name="Alioto T."/>
            <person name="Gomez Garrido J."/>
        </authorList>
    </citation>
    <scope>NUCLEOTIDE SEQUENCE</scope>
</reference>
<protein>
    <submittedName>
        <fullName evidence="1">Uncharacterized protein</fullName>
    </submittedName>
</protein>
<proteinExistence type="predicted"/>
<sequence length="104" mass="11980">MERTLNRRRSTRSVMSILNQGEEEKIKNYKEACESRHATFTPLVTSVDGLFAPKFVQFGKVLGEILSEKMCMQCSRMMGWLRTRIGLSIVRAASMCVRGTRRFE</sequence>